<feature type="domain" description="Thioester reductase (TE)" evidence="1">
    <location>
        <begin position="7"/>
        <end position="241"/>
    </location>
</feature>
<dbReference type="PANTHER" id="PTHR11011">
    <property type="entry name" value="MALE STERILITY PROTEIN 2-RELATED"/>
    <property type="match status" value="1"/>
</dbReference>
<name>A0A936NBB5_9ACTN</name>
<dbReference type="GO" id="GO:0080019">
    <property type="term" value="F:alcohol-forming very long-chain fatty acyl-CoA reductase activity"/>
    <property type="evidence" value="ECO:0007669"/>
    <property type="project" value="InterPro"/>
</dbReference>
<organism evidence="2 3">
    <name type="scientific">Candidatus Neomicrothrix subdominans</name>
    <dbReference type="NCBI Taxonomy" id="2954438"/>
    <lineage>
        <taxon>Bacteria</taxon>
        <taxon>Bacillati</taxon>
        <taxon>Actinomycetota</taxon>
        <taxon>Acidimicrobiia</taxon>
        <taxon>Acidimicrobiales</taxon>
        <taxon>Microthrixaceae</taxon>
        <taxon>Candidatus Neomicrothrix</taxon>
    </lineage>
</organism>
<dbReference type="Proteomes" id="UP000727993">
    <property type="component" value="Unassembled WGS sequence"/>
</dbReference>
<evidence type="ECO:0000259" key="1">
    <source>
        <dbReference type="Pfam" id="PF07993"/>
    </source>
</evidence>
<dbReference type="InterPro" id="IPR026055">
    <property type="entry name" value="FAR"/>
</dbReference>
<dbReference type="AlphaFoldDB" id="A0A936NBB5"/>
<dbReference type="InterPro" id="IPR013120">
    <property type="entry name" value="FAR_NAD-bd"/>
</dbReference>
<proteinExistence type="predicted"/>
<dbReference type="InterPro" id="IPR036291">
    <property type="entry name" value="NAD(P)-bd_dom_sf"/>
</dbReference>
<accession>A0A936NBB5</accession>
<sequence length="361" mass="39540">MSTLLFTGFPGFLGVQLLPRVLSRLPNSTVTCLIQSNFADLATRQLEELVEANPDLAGRIDLVTGDITVPGLGLDDPTALAAGVTEVWHLAAVYDLSVPRDVAMRVNVEGTRNVLDFAERADSLQRFHYVSTCYVSGRYAGAFGEDDLDVGQQFNNYYEETKFLAEVEVQTRRDQGMPTTIYRPSVVVGDSTTGQTQKYDGPYYALQLLLRQGRWAVMPTVGDPTLHRFNIVPSDFVIEAIATLSATDRSSGRVYNLADPRPLTVAELYATMADAVGCRMIPVPLPAGLARFAIDHVPGVHSLLRIPSSTIAYLNHPTYYLTANQADLDDTGVACPPVESYMPTLVEFMRRNPDISAAAMQ</sequence>
<reference evidence="2 3" key="1">
    <citation type="submission" date="2020-10" db="EMBL/GenBank/DDBJ databases">
        <title>Connecting structure to function with the recovery of over 1000 high-quality activated sludge metagenome-assembled genomes encoding full-length rRNA genes using long-read sequencing.</title>
        <authorList>
            <person name="Singleton C.M."/>
            <person name="Petriglieri F."/>
            <person name="Kristensen J.M."/>
            <person name="Kirkegaard R.H."/>
            <person name="Michaelsen T.Y."/>
            <person name="Andersen M.H."/>
            <person name="Karst S.M."/>
            <person name="Dueholm M.S."/>
            <person name="Nielsen P.H."/>
            <person name="Albertsen M."/>
        </authorList>
    </citation>
    <scope>NUCLEOTIDE SEQUENCE [LARGE SCALE GENOMIC DNA]</scope>
    <source>
        <strain evidence="2">Lyne_18-Q3-R50-59_MAXAC.006</strain>
    </source>
</reference>
<evidence type="ECO:0000313" key="2">
    <source>
        <dbReference type="EMBL" id="MBK9296514.1"/>
    </source>
</evidence>
<dbReference type="SUPFAM" id="SSF51735">
    <property type="entry name" value="NAD(P)-binding Rossmann-fold domains"/>
    <property type="match status" value="1"/>
</dbReference>
<gene>
    <name evidence="2" type="ORF">IPN02_06595</name>
</gene>
<dbReference type="CDD" id="cd05263">
    <property type="entry name" value="MupV_like_SDR_e"/>
    <property type="match status" value="1"/>
</dbReference>
<evidence type="ECO:0000313" key="3">
    <source>
        <dbReference type="Proteomes" id="UP000727993"/>
    </source>
</evidence>
<protein>
    <submittedName>
        <fullName evidence="2">SDR family oxidoreductase</fullName>
    </submittedName>
</protein>
<dbReference type="Pfam" id="PF07993">
    <property type="entry name" value="NAD_binding_4"/>
    <property type="match status" value="1"/>
</dbReference>
<dbReference type="EMBL" id="JADJZA010000002">
    <property type="protein sequence ID" value="MBK9296514.1"/>
    <property type="molecule type" value="Genomic_DNA"/>
</dbReference>
<dbReference type="Gene3D" id="3.40.50.720">
    <property type="entry name" value="NAD(P)-binding Rossmann-like Domain"/>
    <property type="match status" value="1"/>
</dbReference>
<comment type="caution">
    <text evidence="2">The sequence shown here is derived from an EMBL/GenBank/DDBJ whole genome shotgun (WGS) entry which is preliminary data.</text>
</comment>